<evidence type="ECO:0000259" key="4">
    <source>
        <dbReference type="Pfam" id="PF01923"/>
    </source>
</evidence>
<reference evidence="5 6" key="1">
    <citation type="journal article" date="2013" name="Nature">
        <title>Anaerobic oxidation of methane coupled to nitrate reduction in a novel archaeal lineage.</title>
        <authorList>
            <person name="Haroon M.F."/>
            <person name="Hu S."/>
            <person name="Shi Y."/>
            <person name="Imelfort M."/>
            <person name="Keller J."/>
            <person name="Hugenholtz P."/>
            <person name="Yuan Z."/>
            <person name="Tyson G.W."/>
        </authorList>
    </citation>
    <scope>NUCLEOTIDE SEQUENCE [LARGE SCALE GENOMIC DNA]</scope>
    <source>
        <strain evidence="5 6">ANME-2d</strain>
    </source>
</reference>
<keyword evidence="6" id="KW-1185">Reference proteome</keyword>
<sequence length="179" mass="20399">MKLYTGRGDKGETDLLEGGRIKKSALRVEAYGTVDELNSLVGLSRLYVEDKEINNLLFQIQEKLFILGSDLAVAKGENTPRLTEKDKKWIERIIDEISHELKPIDRLVFPGASLASAYLQLCRAVSRRMERRIQALSMSEPINEYAYVFTNRLSSLLYGLALMVNQRLGVEEVEWVYKG</sequence>
<keyword evidence="1 5" id="KW-0808">Transferase</keyword>
<dbReference type="OrthoDB" id="4665at2157"/>
<name>A0A062UV11_9EURY</name>
<dbReference type="GO" id="GO:0008817">
    <property type="term" value="F:corrinoid adenosyltransferase activity"/>
    <property type="evidence" value="ECO:0007669"/>
    <property type="project" value="TreeGrafter"/>
</dbReference>
<dbReference type="Proteomes" id="UP000027153">
    <property type="component" value="Unassembled WGS sequence"/>
</dbReference>
<gene>
    <name evidence="5" type="ORF">ANME2D_02886</name>
</gene>
<protein>
    <submittedName>
        <fullName evidence="5">ATP:cob(I)alamin adenosyltransferase</fullName>
    </submittedName>
</protein>
<dbReference type="RefSeq" id="WP_048092824.1">
    <property type="nucleotide sequence ID" value="NZ_JMIY01000007.1"/>
</dbReference>
<proteinExistence type="predicted"/>
<evidence type="ECO:0000256" key="1">
    <source>
        <dbReference type="ARBA" id="ARBA00022679"/>
    </source>
</evidence>
<dbReference type="InterPro" id="IPR016030">
    <property type="entry name" value="CblAdoTrfase-like"/>
</dbReference>
<dbReference type="EMBL" id="JMIY01000007">
    <property type="protein sequence ID" value="KCZ70861.1"/>
    <property type="molecule type" value="Genomic_DNA"/>
</dbReference>
<dbReference type="Gene3D" id="1.20.1200.10">
    <property type="entry name" value="Cobalamin adenosyltransferase-like"/>
    <property type="match status" value="1"/>
</dbReference>
<keyword evidence="2" id="KW-0547">Nucleotide-binding</keyword>
<dbReference type="PANTHER" id="PTHR12213:SF0">
    <property type="entry name" value="CORRINOID ADENOSYLTRANSFERASE MMAB"/>
    <property type="match status" value="1"/>
</dbReference>
<evidence type="ECO:0000313" key="6">
    <source>
        <dbReference type="Proteomes" id="UP000027153"/>
    </source>
</evidence>
<evidence type="ECO:0000313" key="5">
    <source>
        <dbReference type="EMBL" id="KCZ70861.1"/>
    </source>
</evidence>
<comment type="caution">
    <text evidence="5">The sequence shown here is derived from an EMBL/GenBank/DDBJ whole genome shotgun (WGS) entry which is preliminary data.</text>
</comment>
<dbReference type="Pfam" id="PF01923">
    <property type="entry name" value="Cob_adeno_trans"/>
    <property type="match status" value="1"/>
</dbReference>
<feature type="domain" description="Cobalamin adenosyltransferase-like" evidence="4">
    <location>
        <begin position="3"/>
        <end position="163"/>
    </location>
</feature>
<keyword evidence="3" id="KW-0067">ATP-binding</keyword>
<organism evidence="5 6">
    <name type="scientific">Candidatus Methanoperedens nitratireducens</name>
    <dbReference type="NCBI Taxonomy" id="1392998"/>
    <lineage>
        <taxon>Archaea</taxon>
        <taxon>Methanobacteriati</taxon>
        <taxon>Methanobacteriota</taxon>
        <taxon>Stenosarchaea group</taxon>
        <taxon>Methanomicrobia</taxon>
        <taxon>Methanosarcinales</taxon>
        <taxon>ANME-2 cluster</taxon>
        <taxon>Candidatus Methanoperedentaceae</taxon>
        <taxon>Candidatus Methanoperedens</taxon>
    </lineage>
</organism>
<evidence type="ECO:0000256" key="2">
    <source>
        <dbReference type="ARBA" id="ARBA00022741"/>
    </source>
</evidence>
<dbReference type="InterPro" id="IPR036451">
    <property type="entry name" value="CblAdoTrfase-like_sf"/>
</dbReference>
<dbReference type="InterPro" id="IPR029499">
    <property type="entry name" value="PduO-typ"/>
</dbReference>
<evidence type="ECO:0000256" key="3">
    <source>
        <dbReference type="ARBA" id="ARBA00022840"/>
    </source>
</evidence>
<dbReference type="SUPFAM" id="SSF89028">
    <property type="entry name" value="Cobalamin adenosyltransferase-like"/>
    <property type="match status" value="1"/>
</dbReference>
<dbReference type="PANTHER" id="PTHR12213">
    <property type="entry name" value="CORRINOID ADENOSYLTRANSFERASE"/>
    <property type="match status" value="1"/>
</dbReference>
<accession>A0A062UV11</accession>
<dbReference type="PATRIC" id="fig|1392998.3.peg.3187"/>
<dbReference type="NCBIfam" id="TIGR00636">
    <property type="entry name" value="PduO_Nterm"/>
    <property type="match status" value="1"/>
</dbReference>
<dbReference type="GO" id="GO:0005524">
    <property type="term" value="F:ATP binding"/>
    <property type="evidence" value="ECO:0007669"/>
    <property type="project" value="UniProtKB-KW"/>
</dbReference>
<dbReference type="AlphaFoldDB" id="A0A062UV11"/>